<organism evidence="3 4">
    <name type="scientific">Halioglobus maricola</name>
    <dbReference type="NCBI Taxonomy" id="2601894"/>
    <lineage>
        <taxon>Bacteria</taxon>
        <taxon>Pseudomonadati</taxon>
        <taxon>Pseudomonadota</taxon>
        <taxon>Gammaproteobacteria</taxon>
        <taxon>Cellvibrionales</taxon>
        <taxon>Halieaceae</taxon>
        <taxon>Halioglobus</taxon>
    </lineage>
</organism>
<protein>
    <submittedName>
        <fullName evidence="3">Class A beta-lactamase-related serine hydrolase</fullName>
    </submittedName>
</protein>
<keyword evidence="4" id="KW-1185">Reference proteome</keyword>
<gene>
    <name evidence="3" type="ORF">EY643_07715</name>
</gene>
<dbReference type="KEGG" id="halc:EY643_07715"/>
<evidence type="ECO:0000259" key="2">
    <source>
        <dbReference type="Pfam" id="PF00144"/>
    </source>
</evidence>
<dbReference type="PANTHER" id="PTHR46825:SF9">
    <property type="entry name" value="BETA-LACTAMASE-RELATED DOMAIN-CONTAINING PROTEIN"/>
    <property type="match status" value="1"/>
</dbReference>
<evidence type="ECO:0000313" key="4">
    <source>
        <dbReference type="Proteomes" id="UP000326287"/>
    </source>
</evidence>
<dbReference type="InterPro" id="IPR012338">
    <property type="entry name" value="Beta-lactam/transpept-like"/>
</dbReference>
<dbReference type="Pfam" id="PF00144">
    <property type="entry name" value="Beta-lactamase"/>
    <property type="match status" value="1"/>
</dbReference>
<evidence type="ECO:0000256" key="1">
    <source>
        <dbReference type="SAM" id="SignalP"/>
    </source>
</evidence>
<keyword evidence="3" id="KW-0378">Hydrolase</keyword>
<dbReference type="GO" id="GO:0016787">
    <property type="term" value="F:hydrolase activity"/>
    <property type="evidence" value="ECO:0007669"/>
    <property type="project" value="UniProtKB-KW"/>
</dbReference>
<proteinExistence type="predicted"/>
<sequence length="349" mass="37707">MNSTGRISIGIFSLLCMAVAMTSWANPGEGATPRITASNMATVLESLEQESGFSGVVFLQLDGSVIHEAAYGSAGTATGGPIQLDTIFGIGSRPIDFTSAAIYRLAHLGELKLDDYITDYFEDVPDDKLDVTLRHLMTGRSGLPDFHGLPTDPDQDLTWIDRYSAERRILSQQLLFAPGEGEAHSHSAFGLLASVIERVSGETYLEFLTNHFFAPAGMTRSGEYGSWGGHDRADFALGGGPSVVGEPNIPPNWGKTSWLIKGSGGMYSTLGDLRKFYAFIRASDVLGPEYTQAFNAPSVNMDGSERGFELFSARDEDGSDQMFLLVNMESQSNLFVNVGEALADIVMKN</sequence>
<dbReference type="OrthoDB" id="9799367at2"/>
<dbReference type="Gene3D" id="3.40.710.10">
    <property type="entry name" value="DD-peptidase/beta-lactamase superfamily"/>
    <property type="match status" value="1"/>
</dbReference>
<dbReference type="PANTHER" id="PTHR46825">
    <property type="entry name" value="D-ALANYL-D-ALANINE-CARBOXYPEPTIDASE/ENDOPEPTIDASE AMPH"/>
    <property type="match status" value="1"/>
</dbReference>
<dbReference type="InterPro" id="IPR050491">
    <property type="entry name" value="AmpC-like"/>
</dbReference>
<accession>A0A5P9NJ59</accession>
<feature type="signal peptide" evidence="1">
    <location>
        <begin position="1"/>
        <end position="25"/>
    </location>
</feature>
<dbReference type="EMBL" id="CP036422">
    <property type="protein sequence ID" value="QFU75546.1"/>
    <property type="molecule type" value="Genomic_DNA"/>
</dbReference>
<name>A0A5P9NJ59_9GAMM</name>
<keyword evidence="1" id="KW-0732">Signal</keyword>
<feature type="chain" id="PRO_5024798912" evidence="1">
    <location>
        <begin position="26"/>
        <end position="349"/>
    </location>
</feature>
<evidence type="ECO:0000313" key="3">
    <source>
        <dbReference type="EMBL" id="QFU75546.1"/>
    </source>
</evidence>
<feature type="domain" description="Beta-lactamase-related" evidence="2">
    <location>
        <begin position="47"/>
        <end position="294"/>
    </location>
</feature>
<dbReference type="InterPro" id="IPR001466">
    <property type="entry name" value="Beta-lactam-related"/>
</dbReference>
<reference evidence="3 4" key="1">
    <citation type="submission" date="2019-02" db="EMBL/GenBank/DDBJ databases">
        <authorList>
            <person name="Li S.-H."/>
        </authorList>
    </citation>
    <scope>NUCLEOTIDE SEQUENCE [LARGE SCALE GENOMIC DNA]</scope>
    <source>
        <strain evidence="3 4">IMCC14385</strain>
    </source>
</reference>
<dbReference type="AlphaFoldDB" id="A0A5P9NJ59"/>
<dbReference type="SUPFAM" id="SSF56601">
    <property type="entry name" value="beta-lactamase/transpeptidase-like"/>
    <property type="match status" value="1"/>
</dbReference>
<dbReference type="Proteomes" id="UP000326287">
    <property type="component" value="Chromosome"/>
</dbReference>